<gene>
    <name evidence="1" type="ORF">MAQA_15911</name>
</gene>
<dbReference type="RefSeq" id="WP_036074530.1">
    <property type="nucleotide sequence ID" value="NZ_AOCG01000023.1"/>
</dbReference>
<proteinExistence type="predicted"/>
<sequence length="69" mass="8274">MTLSAYMTSLLEKNMFTYEIEQRENKFYQVIEDLEIILSRQTEVMEKFHEDVQILMTSNIEERGITHGK</sequence>
<dbReference type="EMBL" id="AOCG01000023">
    <property type="protein sequence ID" value="EUJ16557.1"/>
    <property type="molecule type" value="Genomic_DNA"/>
</dbReference>
<dbReference type="PATRIC" id="fig|1265818.5.peg.3214"/>
<protein>
    <submittedName>
        <fullName evidence="1">Uncharacterized protein</fullName>
    </submittedName>
</protein>
<dbReference type="Proteomes" id="UP000019246">
    <property type="component" value="Unassembled WGS sequence"/>
</dbReference>
<accession>W7ASG5</accession>
<organism evidence="1 2">
    <name type="scientific">Listeria aquatica FSL S10-1188</name>
    <dbReference type="NCBI Taxonomy" id="1265818"/>
    <lineage>
        <taxon>Bacteria</taxon>
        <taxon>Bacillati</taxon>
        <taxon>Bacillota</taxon>
        <taxon>Bacilli</taxon>
        <taxon>Bacillales</taxon>
        <taxon>Listeriaceae</taxon>
        <taxon>Listeria</taxon>
    </lineage>
</organism>
<name>W7ASG5_9LIST</name>
<evidence type="ECO:0000313" key="1">
    <source>
        <dbReference type="EMBL" id="EUJ16557.1"/>
    </source>
</evidence>
<comment type="caution">
    <text evidence="1">The sequence shown here is derived from an EMBL/GenBank/DDBJ whole genome shotgun (WGS) entry which is preliminary data.</text>
</comment>
<keyword evidence="2" id="KW-1185">Reference proteome</keyword>
<evidence type="ECO:0000313" key="2">
    <source>
        <dbReference type="Proteomes" id="UP000019246"/>
    </source>
</evidence>
<reference evidence="1 2" key="1">
    <citation type="journal article" date="2014" name="Int. J. Syst. Evol. Microbiol.">
        <title>Listeria floridensis sp. nov., Listeria aquatica sp. nov., Listeria cornellensis sp. nov., Listeria riparia sp. nov. and Listeria grandensis sp. nov., from agricultural and natural environments.</title>
        <authorList>
            <person name="den Bakker H.C."/>
            <person name="Warchocki S."/>
            <person name="Wright E.M."/>
            <person name="Allred A.F."/>
            <person name="Ahlstrom C."/>
            <person name="Manuel C.S."/>
            <person name="Stasiewicz M.J."/>
            <person name="Burrell A."/>
            <person name="Roof S."/>
            <person name="Strawn L."/>
            <person name="Fortes E.D."/>
            <person name="Nightingale K.K."/>
            <person name="Kephart D."/>
            <person name="Wiedmann M."/>
        </authorList>
    </citation>
    <scope>NUCLEOTIDE SEQUENCE [LARGE SCALE GENOMIC DNA]</scope>
    <source>
        <strain evidence="1 2">FSL S10-1188</strain>
    </source>
</reference>
<dbReference type="AlphaFoldDB" id="W7ASG5"/>